<feature type="binding site" evidence="4">
    <location>
        <position position="162"/>
    </location>
    <ligand>
        <name>S-methyl-5'-thioadenosine</name>
        <dbReference type="ChEBI" id="CHEBI:17509"/>
    </ligand>
</feature>
<dbReference type="HAMAP" id="MF_00198">
    <property type="entry name" value="Spermidine_synth"/>
    <property type="match status" value="1"/>
</dbReference>
<dbReference type="OrthoDB" id="9793120at2"/>
<dbReference type="PROSITE" id="PS51006">
    <property type="entry name" value="PABS_2"/>
    <property type="match status" value="1"/>
</dbReference>
<comment type="catalytic activity">
    <reaction evidence="4 7">
        <text>S-adenosyl 3-(methylsulfanyl)propylamine + putrescine = S-methyl-5'-thioadenosine + spermidine + H(+)</text>
        <dbReference type="Rhea" id="RHEA:12721"/>
        <dbReference type="ChEBI" id="CHEBI:15378"/>
        <dbReference type="ChEBI" id="CHEBI:17509"/>
        <dbReference type="ChEBI" id="CHEBI:57443"/>
        <dbReference type="ChEBI" id="CHEBI:57834"/>
        <dbReference type="ChEBI" id="CHEBI:326268"/>
        <dbReference type="EC" id="2.5.1.16"/>
    </reaction>
</comment>
<feature type="active site" description="Proton acceptor" evidence="4 5">
    <location>
        <position position="155"/>
    </location>
</feature>
<protein>
    <recommendedName>
        <fullName evidence="4">Polyamine aminopropyltransferase</fullName>
    </recommendedName>
    <alternativeName>
        <fullName evidence="4">Putrescine aminopropyltransferase</fullName>
        <shortName evidence="4">PAPT</shortName>
    </alternativeName>
    <alternativeName>
        <fullName evidence="4">Spermidine synthase</fullName>
        <shortName evidence="4">SPDS</shortName>
        <shortName evidence="4">SPDSY</shortName>
        <ecNumber evidence="4">2.5.1.16</ecNumber>
    </alternativeName>
</protein>
<feature type="binding site" evidence="4">
    <location>
        <position position="62"/>
    </location>
    <ligand>
        <name>spermidine</name>
        <dbReference type="ChEBI" id="CHEBI:57834"/>
    </ligand>
</feature>
<organism evidence="9 10">
    <name type="scientific">Desulfotruncus arcticus DSM 17038</name>
    <dbReference type="NCBI Taxonomy" id="1121424"/>
    <lineage>
        <taxon>Bacteria</taxon>
        <taxon>Bacillati</taxon>
        <taxon>Bacillota</taxon>
        <taxon>Clostridia</taxon>
        <taxon>Eubacteriales</taxon>
        <taxon>Desulfallaceae</taxon>
        <taxon>Desulfotruncus</taxon>
    </lineage>
</organism>
<evidence type="ECO:0000259" key="8">
    <source>
        <dbReference type="PROSITE" id="PS51006"/>
    </source>
</evidence>
<dbReference type="PANTHER" id="PTHR11558:SF11">
    <property type="entry name" value="SPERMIDINE SYNTHASE"/>
    <property type="match status" value="1"/>
</dbReference>
<dbReference type="CDD" id="cd02440">
    <property type="entry name" value="AdoMet_MTases"/>
    <property type="match status" value="1"/>
</dbReference>
<dbReference type="Gene3D" id="3.40.50.150">
    <property type="entry name" value="Vaccinia Virus protein VP39"/>
    <property type="match status" value="1"/>
</dbReference>
<dbReference type="GO" id="GO:0004766">
    <property type="term" value="F:spermidine synthase activity"/>
    <property type="evidence" value="ECO:0007669"/>
    <property type="project" value="UniProtKB-UniRule"/>
</dbReference>
<dbReference type="Gene3D" id="2.30.140.10">
    <property type="entry name" value="Spermidine synthase, tetramerisation domain"/>
    <property type="match status" value="1"/>
</dbReference>
<accession>A0A1I2ZNE8</accession>
<dbReference type="EC" id="2.5.1.16" evidence="4"/>
<feature type="binding site" evidence="4">
    <location>
        <begin position="137"/>
        <end position="138"/>
    </location>
    <ligand>
        <name>S-methyl-5'-thioadenosine</name>
        <dbReference type="ChEBI" id="CHEBI:17509"/>
    </ligand>
</feature>
<evidence type="ECO:0000256" key="2">
    <source>
        <dbReference type="ARBA" id="ARBA00022679"/>
    </source>
</evidence>
<comment type="function">
    <text evidence="4">Catalyzes the irreversible transfer of a propylamine group from the amino donor S-adenosylmethioninamine (decarboxy-AdoMet) to putrescine (1,4-diaminobutane) to yield spermidine.</text>
</comment>
<dbReference type="STRING" id="341036.SAMN05660649_05045"/>
<reference evidence="10" key="1">
    <citation type="submission" date="2016-10" db="EMBL/GenBank/DDBJ databases">
        <authorList>
            <person name="Varghese N."/>
            <person name="Submissions S."/>
        </authorList>
    </citation>
    <scope>NUCLEOTIDE SEQUENCE [LARGE SCALE GENOMIC DNA]</scope>
    <source>
        <strain evidence="10">DSM 17038</strain>
    </source>
</reference>
<name>A0A1I2ZNE8_9FIRM</name>
<proteinExistence type="inferred from homology"/>
<dbReference type="Proteomes" id="UP000199337">
    <property type="component" value="Unassembled WGS sequence"/>
</dbReference>
<comment type="subunit">
    <text evidence="4">Homodimer or homotetramer.</text>
</comment>
<dbReference type="PANTHER" id="PTHR11558">
    <property type="entry name" value="SPERMIDINE/SPERMINE SYNTHASE"/>
    <property type="match status" value="1"/>
</dbReference>
<dbReference type="NCBIfam" id="NF002010">
    <property type="entry name" value="PRK00811.1"/>
    <property type="match status" value="1"/>
</dbReference>
<dbReference type="RefSeq" id="WP_092476044.1">
    <property type="nucleotide sequence ID" value="NZ_FOOX01000033.1"/>
</dbReference>
<evidence type="ECO:0000256" key="3">
    <source>
        <dbReference type="ARBA" id="ARBA00023115"/>
    </source>
</evidence>
<sequence length="276" mass="31435">MELWFTEDQTRDVRISCRVKKVLFSGRSQFQEVAVYDTDEYGRLLALDNIIQTNIWDEFIYHESLTHVGLNTHPNPKKVLLIGGGDGGSVREIVKHKEIEKIVHVEIDQMVIDVAKEFFPELSSGFSDPRVEIIVDDGIKHVQENKNTYDVIMVDSPDPIGPAVGLYGDEFYRNVAGALKEDGLLVAQTESPFFNRDLISRVNATMKNIFPVVRMFLGIVPTYPGGAWTFTVGSKKYDPLEVETDKLPDLNTKWYSPQMHRSVFTLPPIFRELVKE</sequence>
<gene>
    <name evidence="4" type="primary">speE</name>
    <name evidence="9" type="ORF">SAMN05660649_05045</name>
</gene>
<feature type="binding site" evidence="4">
    <location>
        <position position="106"/>
    </location>
    <ligand>
        <name>S-methyl-5'-thioadenosine</name>
        <dbReference type="ChEBI" id="CHEBI:17509"/>
    </ligand>
</feature>
<feature type="binding site" evidence="4">
    <location>
        <position position="86"/>
    </location>
    <ligand>
        <name>spermidine</name>
        <dbReference type="ChEBI" id="CHEBI:57834"/>
    </ligand>
</feature>
<evidence type="ECO:0000256" key="5">
    <source>
        <dbReference type="PROSITE-ProRule" id="PRU00354"/>
    </source>
</evidence>
<dbReference type="NCBIfam" id="NF037959">
    <property type="entry name" value="MFS_SpdSyn"/>
    <property type="match status" value="1"/>
</dbReference>
<dbReference type="GO" id="GO:0005829">
    <property type="term" value="C:cytosol"/>
    <property type="evidence" value="ECO:0007669"/>
    <property type="project" value="TreeGrafter"/>
</dbReference>
<evidence type="ECO:0000256" key="7">
    <source>
        <dbReference type="RuleBase" id="RU003837"/>
    </source>
</evidence>
<dbReference type="AlphaFoldDB" id="A0A1I2ZNE8"/>
<dbReference type="SUPFAM" id="SSF53335">
    <property type="entry name" value="S-adenosyl-L-methionine-dependent methyltransferases"/>
    <property type="match status" value="1"/>
</dbReference>
<evidence type="ECO:0000256" key="4">
    <source>
        <dbReference type="HAMAP-Rule" id="MF_00198"/>
    </source>
</evidence>
<dbReference type="EMBL" id="FOOX01000033">
    <property type="protein sequence ID" value="SFH39392.1"/>
    <property type="molecule type" value="Genomic_DNA"/>
</dbReference>
<feature type="binding site" evidence="4">
    <location>
        <begin position="155"/>
        <end position="158"/>
    </location>
    <ligand>
        <name>spermidine</name>
        <dbReference type="ChEBI" id="CHEBI:57834"/>
    </ligand>
</feature>
<keyword evidence="4 7" id="KW-0745">Spermidine biosynthesis</keyword>
<feature type="binding site" evidence="4">
    <location>
        <position position="31"/>
    </location>
    <ligand>
        <name>S-methyl-5'-thioadenosine</name>
        <dbReference type="ChEBI" id="CHEBI:17509"/>
    </ligand>
</feature>
<keyword evidence="3 4" id="KW-0620">Polyamine biosynthesis</keyword>
<evidence type="ECO:0000256" key="6">
    <source>
        <dbReference type="RuleBase" id="RU003836"/>
    </source>
</evidence>
<dbReference type="Pfam" id="PF17284">
    <property type="entry name" value="Spermine_synt_N"/>
    <property type="match status" value="1"/>
</dbReference>
<dbReference type="PROSITE" id="PS01330">
    <property type="entry name" value="PABS_1"/>
    <property type="match status" value="1"/>
</dbReference>
<dbReference type="InterPro" id="IPR030374">
    <property type="entry name" value="PABS"/>
</dbReference>
<dbReference type="InterPro" id="IPR035246">
    <property type="entry name" value="Spermidine_synt_N"/>
</dbReference>
<comment type="similarity">
    <text evidence="1 4 6">Belongs to the spermidine/spermine synthase family.</text>
</comment>
<keyword evidence="2 4" id="KW-0808">Transferase</keyword>
<dbReference type="InterPro" id="IPR029063">
    <property type="entry name" value="SAM-dependent_MTases_sf"/>
</dbReference>
<dbReference type="UniPathway" id="UPA00248">
    <property type="reaction ID" value="UER00314"/>
</dbReference>
<dbReference type="Pfam" id="PF01564">
    <property type="entry name" value="Spermine_synth"/>
    <property type="match status" value="1"/>
</dbReference>
<feature type="domain" description="PABS" evidence="8">
    <location>
        <begin position="2"/>
        <end position="235"/>
    </location>
</feature>
<dbReference type="InterPro" id="IPR037163">
    <property type="entry name" value="Spermidine_synt_N_sf"/>
</dbReference>
<dbReference type="InterPro" id="IPR030373">
    <property type="entry name" value="PABS_CS"/>
</dbReference>
<dbReference type="InterPro" id="IPR001045">
    <property type="entry name" value="Spermi_synthase"/>
</dbReference>
<evidence type="ECO:0000256" key="1">
    <source>
        <dbReference type="ARBA" id="ARBA00007867"/>
    </source>
</evidence>
<evidence type="ECO:0000313" key="10">
    <source>
        <dbReference type="Proteomes" id="UP000199337"/>
    </source>
</evidence>
<comment type="pathway">
    <text evidence="4">Amine and polyamine biosynthesis; spermidine biosynthesis; spermidine from putrescine: step 1/1.</text>
</comment>
<evidence type="ECO:0000313" key="9">
    <source>
        <dbReference type="EMBL" id="SFH39392.1"/>
    </source>
</evidence>
<dbReference type="GO" id="GO:0008295">
    <property type="term" value="P:spermidine biosynthetic process"/>
    <property type="evidence" value="ECO:0007669"/>
    <property type="project" value="UniProtKB-UniRule"/>
</dbReference>
<dbReference type="NCBIfam" id="TIGR00417">
    <property type="entry name" value="speE"/>
    <property type="match status" value="1"/>
</dbReference>
<keyword evidence="10" id="KW-1185">Reference proteome</keyword>